<evidence type="ECO:0000313" key="3">
    <source>
        <dbReference type="EMBL" id="MBB2202677.1"/>
    </source>
</evidence>
<feature type="signal peptide" evidence="2">
    <location>
        <begin position="1"/>
        <end position="25"/>
    </location>
</feature>
<reference evidence="3 4" key="1">
    <citation type="submission" date="2020-04" db="EMBL/GenBank/DDBJ databases">
        <title>Description of novel Gluconacetobacter.</title>
        <authorList>
            <person name="Sombolestani A."/>
        </authorList>
    </citation>
    <scope>NUCLEOTIDE SEQUENCE [LARGE SCALE GENOMIC DNA]</scope>
    <source>
        <strain evidence="3 4">LMG 27802</strain>
    </source>
</reference>
<evidence type="ECO:0000313" key="4">
    <source>
        <dbReference type="Proteomes" id="UP000578030"/>
    </source>
</evidence>
<dbReference type="AlphaFoldDB" id="A0A7W4K978"/>
<gene>
    <name evidence="3" type="ORF">HLH28_14050</name>
</gene>
<evidence type="ECO:0000256" key="1">
    <source>
        <dbReference type="SAM" id="MobiDB-lite"/>
    </source>
</evidence>
<protein>
    <recommendedName>
        <fullName evidence="5">Secreted protein</fullName>
    </recommendedName>
</protein>
<comment type="caution">
    <text evidence="3">The sequence shown here is derived from an EMBL/GenBank/DDBJ whole genome shotgun (WGS) entry which is preliminary data.</text>
</comment>
<organism evidence="3 4">
    <name type="scientific">Gluconacetobacter tumulisoli</name>
    <dbReference type="NCBI Taxonomy" id="1286189"/>
    <lineage>
        <taxon>Bacteria</taxon>
        <taxon>Pseudomonadati</taxon>
        <taxon>Pseudomonadota</taxon>
        <taxon>Alphaproteobacteria</taxon>
        <taxon>Acetobacterales</taxon>
        <taxon>Acetobacteraceae</taxon>
        <taxon>Gluconacetobacter</taxon>
    </lineage>
</organism>
<proteinExistence type="predicted"/>
<dbReference type="Proteomes" id="UP000578030">
    <property type="component" value="Unassembled WGS sequence"/>
</dbReference>
<feature type="chain" id="PRO_5031193813" description="Secreted protein" evidence="2">
    <location>
        <begin position="26"/>
        <end position="161"/>
    </location>
</feature>
<keyword evidence="4" id="KW-1185">Reference proteome</keyword>
<sequence>MTITHPSRLAALFLSCCLVPVGAMAQDEGGEGGSRASAVLLQREVGVLQTDPNATSPSCLDALKELHKTQDLVAAEESRTKDQDLEVARDVLETDFETAGQACAPDAESLCDKAGTSPSPALAKACAVLRTAAPGSRADDEEGDDEGGRHGRHRGGSDDGN</sequence>
<feature type="region of interest" description="Disordered" evidence="1">
    <location>
        <begin position="132"/>
        <end position="161"/>
    </location>
</feature>
<name>A0A7W4K978_9PROT</name>
<evidence type="ECO:0008006" key="5">
    <source>
        <dbReference type="Google" id="ProtNLM"/>
    </source>
</evidence>
<dbReference type="EMBL" id="JABEQM010000012">
    <property type="protein sequence ID" value="MBB2202677.1"/>
    <property type="molecule type" value="Genomic_DNA"/>
</dbReference>
<evidence type="ECO:0000256" key="2">
    <source>
        <dbReference type="SAM" id="SignalP"/>
    </source>
</evidence>
<accession>A0A7W4K978</accession>
<keyword evidence="2" id="KW-0732">Signal</keyword>
<dbReference type="RefSeq" id="WP_182960262.1">
    <property type="nucleotide sequence ID" value="NZ_JABEQM010000012.1"/>
</dbReference>